<comment type="cofactor">
    <cofactor evidence="1">
        <name>Mg(2+)</name>
        <dbReference type="ChEBI" id="CHEBI:18420"/>
    </cofactor>
</comment>
<dbReference type="EMBL" id="MPZV01000001">
    <property type="protein sequence ID" value="OOY25861.1"/>
    <property type="molecule type" value="Genomic_DNA"/>
</dbReference>
<dbReference type="EC" id="2.7.1.180" evidence="2"/>
<dbReference type="Pfam" id="PF02424">
    <property type="entry name" value="ApbE"/>
    <property type="match status" value="1"/>
</dbReference>
<evidence type="ECO:0000256" key="6">
    <source>
        <dbReference type="ARBA" id="ARBA00022723"/>
    </source>
</evidence>
<evidence type="ECO:0000256" key="7">
    <source>
        <dbReference type="ARBA" id="ARBA00022827"/>
    </source>
</evidence>
<evidence type="ECO:0000256" key="4">
    <source>
        <dbReference type="ARBA" id="ARBA00022630"/>
    </source>
</evidence>
<evidence type="ECO:0000256" key="11">
    <source>
        <dbReference type="SAM" id="SignalP"/>
    </source>
</evidence>
<feature type="signal peptide" evidence="11">
    <location>
        <begin position="1"/>
        <end position="22"/>
    </location>
</feature>
<dbReference type="RefSeq" id="WP_078545477.1">
    <property type="nucleotide sequence ID" value="NZ_MPZV01000001.1"/>
</dbReference>
<dbReference type="PANTHER" id="PTHR30040">
    <property type="entry name" value="THIAMINE BIOSYNTHESIS LIPOPROTEIN APBE"/>
    <property type="match status" value="1"/>
</dbReference>
<evidence type="ECO:0000256" key="5">
    <source>
        <dbReference type="ARBA" id="ARBA00022679"/>
    </source>
</evidence>
<evidence type="ECO:0000256" key="1">
    <source>
        <dbReference type="ARBA" id="ARBA00001946"/>
    </source>
</evidence>
<dbReference type="Proteomes" id="UP000190787">
    <property type="component" value="Unassembled WGS sequence"/>
</dbReference>
<evidence type="ECO:0000256" key="3">
    <source>
        <dbReference type="ARBA" id="ARBA00016337"/>
    </source>
</evidence>
<dbReference type="Gene3D" id="3.10.520.10">
    <property type="entry name" value="ApbE-like domains"/>
    <property type="match status" value="1"/>
</dbReference>
<dbReference type="InterPro" id="IPR024932">
    <property type="entry name" value="ApbE"/>
</dbReference>
<keyword evidence="6" id="KW-0479">Metal-binding</keyword>
<dbReference type="InterPro" id="IPR003374">
    <property type="entry name" value="ApbE-like_sf"/>
</dbReference>
<feature type="chain" id="PRO_5046129426" description="FAD:protein FMN transferase" evidence="11">
    <location>
        <begin position="23"/>
        <end position="287"/>
    </location>
</feature>
<name>A0ABX3N2N3_9RHOB</name>
<comment type="caution">
    <text evidence="12">The sequence shown here is derived from an EMBL/GenBank/DDBJ whole genome shotgun (WGS) entry which is preliminary data.</text>
</comment>
<keyword evidence="13" id="KW-1185">Reference proteome</keyword>
<gene>
    <name evidence="12" type="ORF">BMI91_05585</name>
</gene>
<evidence type="ECO:0000256" key="8">
    <source>
        <dbReference type="ARBA" id="ARBA00022842"/>
    </source>
</evidence>
<dbReference type="PANTHER" id="PTHR30040:SF2">
    <property type="entry name" value="FAD:PROTEIN FMN TRANSFERASE"/>
    <property type="match status" value="1"/>
</dbReference>
<dbReference type="SUPFAM" id="SSF143631">
    <property type="entry name" value="ApbE-like"/>
    <property type="match status" value="1"/>
</dbReference>
<accession>A0ABX3N2N3</accession>
<protein>
    <recommendedName>
        <fullName evidence="3">FAD:protein FMN transferase</fullName>
        <ecNumber evidence="2">2.7.1.180</ecNumber>
    </recommendedName>
    <alternativeName>
        <fullName evidence="9">Flavin transferase</fullName>
    </alternativeName>
</protein>
<keyword evidence="7" id="KW-0274">FAD</keyword>
<evidence type="ECO:0000256" key="10">
    <source>
        <dbReference type="ARBA" id="ARBA00048540"/>
    </source>
</evidence>
<evidence type="ECO:0000256" key="2">
    <source>
        <dbReference type="ARBA" id="ARBA00011955"/>
    </source>
</evidence>
<sequence>MKRRRFLQISAAALCAGARAQAATWTGQAFGAEIALDLRGGVRNRQDMRAIRDEIQEIENTFSLYRESELTRLNATGRCRPSAAMSEVLALSRRVHLATLGAFDPTVQPLWDALANGNSGASLRAKIGFETVRVAADIRLGPGQALTLNGIVQGYAADRVRDLLVARGYSDVLVDMGEFAAIGGPFDLGVLDPSAGLLARLQLRDGRAMATSSPGALALPGGSHILGPQGQLPRWSTVTVEAKSAALADAASTAFVLMERDEIARSAARLGLDAVHLVDFDGNYGPL</sequence>
<proteinExistence type="predicted"/>
<keyword evidence="5" id="KW-0808">Transferase</keyword>
<evidence type="ECO:0000313" key="13">
    <source>
        <dbReference type="Proteomes" id="UP000190787"/>
    </source>
</evidence>
<keyword evidence="11" id="KW-0732">Signal</keyword>
<evidence type="ECO:0000313" key="12">
    <source>
        <dbReference type="EMBL" id="OOY25861.1"/>
    </source>
</evidence>
<reference evidence="12 13" key="1">
    <citation type="submission" date="2016-11" db="EMBL/GenBank/DDBJ databases">
        <title>A multilocus sequence analysis scheme for characterization of bacteria in the genus Thioclava.</title>
        <authorList>
            <person name="Liu Y."/>
            <person name="Shao Z."/>
        </authorList>
    </citation>
    <scope>NUCLEOTIDE SEQUENCE [LARGE SCALE GENOMIC DNA]</scope>
    <source>
        <strain evidence="12 13">TAW-CT134</strain>
    </source>
</reference>
<keyword evidence="8" id="KW-0460">Magnesium</keyword>
<comment type="catalytic activity">
    <reaction evidence="10">
        <text>L-threonyl-[protein] + FAD = FMN-L-threonyl-[protein] + AMP + H(+)</text>
        <dbReference type="Rhea" id="RHEA:36847"/>
        <dbReference type="Rhea" id="RHEA-COMP:11060"/>
        <dbReference type="Rhea" id="RHEA-COMP:11061"/>
        <dbReference type="ChEBI" id="CHEBI:15378"/>
        <dbReference type="ChEBI" id="CHEBI:30013"/>
        <dbReference type="ChEBI" id="CHEBI:57692"/>
        <dbReference type="ChEBI" id="CHEBI:74257"/>
        <dbReference type="ChEBI" id="CHEBI:456215"/>
        <dbReference type="EC" id="2.7.1.180"/>
    </reaction>
</comment>
<organism evidence="12 13">
    <name type="scientific">Thioclava sediminum</name>
    <dbReference type="NCBI Taxonomy" id="1915319"/>
    <lineage>
        <taxon>Bacteria</taxon>
        <taxon>Pseudomonadati</taxon>
        <taxon>Pseudomonadota</taxon>
        <taxon>Alphaproteobacteria</taxon>
        <taxon>Rhodobacterales</taxon>
        <taxon>Paracoccaceae</taxon>
        <taxon>Thioclava</taxon>
    </lineage>
</organism>
<keyword evidence="4" id="KW-0285">Flavoprotein</keyword>
<evidence type="ECO:0000256" key="9">
    <source>
        <dbReference type="ARBA" id="ARBA00031306"/>
    </source>
</evidence>